<organism evidence="2 3">
    <name type="scientific">Xylaria hypoxylon</name>
    <dbReference type="NCBI Taxonomy" id="37992"/>
    <lineage>
        <taxon>Eukaryota</taxon>
        <taxon>Fungi</taxon>
        <taxon>Dikarya</taxon>
        <taxon>Ascomycota</taxon>
        <taxon>Pezizomycotina</taxon>
        <taxon>Sordariomycetes</taxon>
        <taxon>Xylariomycetidae</taxon>
        <taxon>Xylariales</taxon>
        <taxon>Xylariaceae</taxon>
        <taxon>Xylaria</taxon>
    </lineage>
</organism>
<dbReference type="EMBL" id="SKBN01000028">
    <property type="protein sequence ID" value="TGJ86423.1"/>
    <property type="molecule type" value="Genomic_DNA"/>
</dbReference>
<dbReference type="PANTHER" id="PTHR10622:SF10">
    <property type="entry name" value="HET DOMAIN-CONTAINING PROTEIN"/>
    <property type="match status" value="1"/>
</dbReference>
<dbReference type="AlphaFoldDB" id="A0A4Z0Z6B2"/>
<proteinExistence type="predicted"/>
<dbReference type="InterPro" id="IPR010730">
    <property type="entry name" value="HET"/>
</dbReference>
<evidence type="ECO:0000313" key="2">
    <source>
        <dbReference type="EMBL" id="TGJ86423.1"/>
    </source>
</evidence>
<gene>
    <name evidence="2" type="ORF">E0Z10_g2393</name>
</gene>
<evidence type="ECO:0000259" key="1">
    <source>
        <dbReference type="Pfam" id="PF06985"/>
    </source>
</evidence>
<keyword evidence="3" id="KW-1185">Reference proteome</keyword>
<evidence type="ECO:0000313" key="3">
    <source>
        <dbReference type="Proteomes" id="UP000297716"/>
    </source>
</evidence>
<sequence>MWLLNANTQELRTFYGEVPEYAILSHTWGEDEITLQDLQKINGNIPTTNNEVNRLRNSEGFTKITECCKQALKDELQWVWVDTCCIDKTNSVELSKAINSMFQWYQGSQVCYAVLTDVPDDDPVENSDSRFRASRWFTRGWTLQELLAPSIVIFYGQGWTKLGDRKSLVEVISAIAKIPTRCLSDNQYRQEACIAQKMSWASNRETTRTEDIAYCLLGLFGVNMPLLYGEGTKAFLRLQEELARTKPDDSLLVWKAALVSGQLLDDFGGFAPSPKAFSQSGDVVCYGDSTLSLASLGLQLETFRY</sequence>
<dbReference type="STRING" id="37992.A0A4Z0Z6B2"/>
<dbReference type="Pfam" id="PF06985">
    <property type="entry name" value="HET"/>
    <property type="match status" value="1"/>
</dbReference>
<feature type="domain" description="Heterokaryon incompatibility" evidence="1">
    <location>
        <begin position="21"/>
        <end position="119"/>
    </location>
</feature>
<comment type="caution">
    <text evidence="2">The sequence shown here is derived from an EMBL/GenBank/DDBJ whole genome shotgun (WGS) entry which is preliminary data.</text>
</comment>
<protein>
    <recommendedName>
        <fullName evidence="1">Heterokaryon incompatibility domain-containing protein</fullName>
    </recommendedName>
</protein>
<reference evidence="2 3" key="1">
    <citation type="submission" date="2019-03" db="EMBL/GenBank/DDBJ databases">
        <title>Draft genome sequence of Xylaria hypoxylon DSM 108379, a ubiquitous saprotrophic-parasitic fungi on hardwood.</title>
        <authorList>
            <person name="Buettner E."/>
            <person name="Leonhardt S."/>
            <person name="Gebauer A.M."/>
            <person name="Liers C."/>
            <person name="Hofrichter M."/>
            <person name="Kellner H."/>
        </authorList>
    </citation>
    <scope>NUCLEOTIDE SEQUENCE [LARGE SCALE GENOMIC DNA]</scope>
    <source>
        <strain evidence="2 3">DSM 108379</strain>
    </source>
</reference>
<dbReference type="PANTHER" id="PTHR10622">
    <property type="entry name" value="HET DOMAIN-CONTAINING PROTEIN"/>
    <property type="match status" value="1"/>
</dbReference>
<dbReference type="OrthoDB" id="20872at2759"/>
<accession>A0A4Z0Z6B2</accession>
<name>A0A4Z0Z6B2_9PEZI</name>
<dbReference type="Proteomes" id="UP000297716">
    <property type="component" value="Unassembled WGS sequence"/>
</dbReference>